<dbReference type="eggNOG" id="COG4771">
    <property type="taxonomic scope" value="Bacteria"/>
</dbReference>
<reference evidence="1 2" key="1">
    <citation type="submission" date="2008-12" db="EMBL/GenBank/DDBJ databases">
        <authorList>
            <person name="Fulton L."/>
            <person name="Clifton S."/>
            <person name="Fulton B."/>
            <person name="Xu J."/>
            <person name="Minx P."/>
            <person name="Pepin K.H."/>
            <person name="Johnson M."/>
            <person name="Bhonagiri V."/>
            <person name="Nash W.E."/>
            <person name="Mardis E.R."/>
            <person name="Wilson R.K."/>
        </authorList>
    </citation>
    <scope>NUCLEOTIDE SEQUENCE [LARGE SCALE GENOMIC DNA]</scope>
    <source>
        <strain evidence="1 2">DSM 18228</strain>
    </source>
</reference>
<dbReference type="STRING" id="547042.BACCOPRO_03669"/>
<accession>S0FD18</accession>
<evidence type="ECO:0008006" key="3">
    <source>
        <dbReference type="Google" id="ProtNLM"/>
    </source>
</evidence>
<dbReference type="AlphaFoldDB" id="S0FD18"/>
<feature type="non-terminal residue" evidence="1">
    <location>
        <position position="324"/>
    </location>
</feature>
<evidence type="ECO:0000313" key="1">
    <source>
        <dbReference type="EMBL" id="EEF78144.1"/>
    </source>
</evidence>
<evidence type="ECO:0000313" key="2">
    <source>
        <dbReference type="Proteomes" id="UP000014073"/>
    </source>
</evidence>
<comment type="caution">
    <text evidence="1">The sequence shown here is derived from an EMBL/GenBank/DDBJ whole genome shotgun (WGS) entry which is preliminary data.</text>
</comment>
<name>S0FD18_9BACT</name>
<dbReference type="EMBL" id="ACBW01000228">
    <property type="protein sequence ID" value="EEF78144.1"/>
    <property type="molecule type" value="Genomic_DNA"/>
</dbReference>
<sequence length="324" mass="36565">MVGNAPELPNILGTGVPVTNNTDLRSQGWELTIGWRDRLQNGFSYGVNFNLSDARTKITKYPNNPTENIWNYIPGRYIGEIWGYTTVGLAQTDQQMQDHLATLPNGGQDALGQDWTAGDIMYADLNGDGKISSGSETLSDHGDLSVIGNNTPRYLFGLDLNASWKGFDFRAFFQGVMKRDVWQGSAYMFGTSWQIWNDNGLTAVSDYFRDQNTWSVQNGYQQENLDAYLPRPLHNYKNQQTQTRYLQNAAYIRLKNLQLGYTIPNSITSRWGIQNLRFFVSGENLWTLSGVDKQFDPETLYGGYEEGVAYPLSRTFSCGLSITL</sequence>
<dbReference type="HOGENOM" id="CLU_057827_0_0_10"/>
<organism evidence="1 2">
    <name type="scientific">Phocaeicola coprophilus DSM 18228 = JCM 13818</name>
    <dbReference type="NCBI Taxonomy" id="547042"/>
    <lineage>
        <taxon>Bacteria</taxon>
        <taxon>Pseudomonadati</taxon>
        <taxon>Bacteroidota</taxon>
        <taxon>Bacteroidia</taxon>
        <taxon>Bacteroidales</taxon>
        <taxon>Bacteroidaceae</taxon>
        <taxon>Phocaeicola</taxon>
    </lineage>
</organism>
<protein>
    <recommendedName>
        <fullName evidence="3">TonB-dependent receptor</fullName>
    </recommendedName>
</protein>
<gene>
    <name evidence="1" type="ORF">BACCOPRO_03669</name>
</gene>
<keyword evidence="2" id="KW-1185">Reference proteome</keyword>
<proteinExistence type="predicted"/>
<dbReference type="SUPFAM" id="SSF56935">
    <property type="entry name" value="Porins"/>
    <property type="match status" value="1"/>
</dbReference>
<dbReference type="Proteomes" id="UP000014073">
    <property type="component" value="Unassembled WGS sequence"/>
</dbReference>